<organism evidence="2 3">
    <name type="scientific">Variovorax boronicumulans</name>
    <dbReference type="NCBI Taxonomy" id="436515"/>
    <lineage>
        <taxon>Bacteria</taxon>
        <taxon>Pseudomonadati</taxon>
        <taxon>Pseudomonadota</taxon>
        <taxon>Betaproteobacteria</taxon>
        <taxon>Burkholderiales</taxon>
        <taxon>Comamonadaceae</taxon>
        <taxon>Variovorax</taxon>
    </lineage>
</organism>
<sequence length="122" mass="13621">MDMGDIAGNPIAQLAFLILSAAGGYQVWRKQQPTDAKERADSEGQIAALGTWKELLEGERAARVKAEERADKFAAERNEALKELWEMRGQLKAMNETLAAQTTELASLRDQVRQLKEQIHAQ</sequence>
<dbReference type="EMBL" id="CP023284">
    <property type="protein sequence ID" value="ATA53929.1"/>
    <property type="molecule type" value="Genomic_DNA"/>
</dbReference>
<name>A0A250DIZ5_9BURK</name>
<gene>
    <name evidence="2" type="ORF">CKY39_12390</name>
</gene>
<evidence type="ECO:0008006" key="4">
    <source>
        <dbReference type="Google" id="ProtNLM"/>
    </source>
</evidence>
<accession>A0A250DIZ5</accession>
<evidence type="ECO:0000313" key="2">
    <source>
        <dbReference type="EMBL" id="ATA53929.1"/>
    </source>
</evidence>
<proteinExistence type="predicted"/>
<protein>
    <recommendedName>
        <fullName evidence="4">Chemotaxis protein</fullName>
    </recommendedName>
</protein>
<evidence type="ECO:0000256" key="1">
    <source>
        <dbReference type="SAM" id="Coils"/>
    </source>
</evidence>
<dbReference type="KEGG" id="vbo:CKY39_12390"/>
<evidence type="ECO:0000313" key="3">
    <source>
        <dbReference type="Proteomes" id="UP000217154"/>
    </source>
</evidence>
<keyword evidence="1" id="KW-0175">Coiled coil</keyword>
<reference evidence="2 3" key="1">
    <citation type="submission" date="2017-09" db="EMBL/GenBank/DDBJ databases">
        <title>The diverse metabolic capabilities of V. boronicumulans make it an excellent choice for continued studies on novel biodegradation.</title>
        <authorList>
            <person name="Sun S."/>
        </authorList>
    </citation>
    <scope>NUCLEOTIDE SEQUENCE [LARGE SCALE GENOMIC DNA]</scope>
    <source>
        <strain evidence="2 3">J1</strain>
    </source>
</reference>
<dbReference type="RefSeq" id="WP_095744669.1">
    <property type="nucleotide sequence ID" value="NZ_CP023284.1"/>
</dbReference>
<feature type="coiled-coil region" evidence="1">
    <location>
        <begin position="63"/>
        <end position="118"/>
    </location>
</feature>
<dbReference type="AlphaFoldDB" id="A0A250DIZ5"/>
<dbReference type="Proteomes" id="UP000217154">
    <property type="component" value="Chromosome"/>
</dbReference>